<dbReference type="PRINTS" id="PR01036">
    <property type="entry name" value="TCRTETB"/>
</dbReference>
<evidence type="ECO:0000256" key="6">
    <source>
        <dbReference type="SAM" id="Phobius"/>
    </source>
</evidence>
<feature type="transmembrane region" description="Helical" evidence="6">
    <location>
        <begin position="289"/>
        <end position="312"/>
    </location>
</feature>
<keyword evidence="4 6" id="KW-1133">Transmembrane helix</keyword>
<feature type="transmembrane region" description="Helical" evidence="6">
    <location>
        <begin position="348"/>
        <end position="366"/>
    </location>
</feature>
<feature type="domain" description="Major facilitator superfamily (MFS) profile" evidence="7">
    <location>
        <begin position="6"/>
        <end position="454"/>
    </location>
</feature>
<dbReference type="SUPFAM" id="SSF103473">
    <property type="entry name" value="MFS general substrate transporter"/>
    <property type="match status" value="1"/>
</dbReference>
<feature type="transmembrane region" description="Helical" evidence="6">
    <location>
        <begin position="75"/>
        <end position="99"/>
    </location>
</feature>
<comment type="caution">
    <text evidence="8">The sequence shown here is derived from an EMBL/GenBank/DDBJ whole genome shotgun (WGS) entry which is preliminary data.</text>
</comment>
<accession>A0ABM8Z3D6</accession>
<evidence type="ECO:0000256" key="3">
    <source>
        <dbReference type="ARBA" id="ARBA00022692"/>
    </source>
</evidence>
<feature type="transmembrane region" description="Helical" evidence="6">
    <location>
        <begin position="48"/>
        <end position="68"/>
    </location>
</feature>
<feature type="transmembrane region" description="Helical" evidence="6">
    <location>
        <begin position="258"/>
        <end position="283"/>
    </location>
</feature>
<evidence type="ECO:0000256" key="1">
    <source>
        <dbReference type="ARBA" id="ARBA00004651"/>
    </source>
</evidence>
<dbReference type="InterPro" id="IPR020846">
    <property type="entry name" value="MFS_dom"/>
</dbReference>
<dbReference type="EMBL" id="CAKKNS010000001">
    <property type="protein sequence ID" value="CAH0415777.1"/>
    <property type="molecule type" value="Genomic_DNA"/>
</dbReference>
<evidence type="ECO:0000256" key="2">
    <source>
        <dbReference type="ARBA" id="ARBA00022448"/>
    </source>
</evidence>
<evidence type="ECO:0000313" key="8">
    <source>
        <dbReference type="EMBL" id="CAH0415777.1"/>
    </source>
</evidence>
<dbReference type="RefSeq" id="WP_230095859.1">
    <property type="nucleotide sequence ID" value="NZ_CAKKNS010000001.1"/>
</dbReference>
<feature type="transmembrane region" description="Helical" evidence="6">
    <location>
        <begin position="220"/>
        <end position="237"/>
    </location>
</feature>
<keyword evidence="2" id="KW-0813">Transport</keyword>
<feature type="transmembrane region" description="Helical" evidence="6">
    <location>
        <begin position="395"/>
        <end position="414"/>
    </location>
</feature>
<comment type="subcellular location">
    <subcellularLocation>
        <location evidence="1">Cell membrane</location>
        <topology evidence="1">Multi-pass membrane protein</topology>
    </subcellularLocation>
</comment>
<evidence type="ECO:0000259" key="7">
    <source>
        <dbReference type="PROSITE" id="PS50850"/>
    </source>
</evidence>
<feature type="transmembrane region" description="Helical" evidence="6">
    <location>
        <begin position="164"/>
        <end position="185"/>
    </location>
</feature>
<sequence length="454" mass="48892">MTRKLHLFAAIIATGLLSFSGVLIETAMNVTFPILIEQFHINPSAVQWVTTMYLLVIAIMVPLTNYLLKRFAIKPLFIIANLLFILGLSLDLLAPNFAILLLGRFFQGFGTGIGLPLMFHIILTFAPLAKRGLMMGIGTLTTSIAPAIGPTYGGLLTTNYSWHYIFLFLIPILVVSLLIGLYAIPYQKTNSTSSLDTLHLISLAIFFTGMLMFLNEPTKPLNISLFFVGLLAGGYSIRRAKTSPQPLLHLDVLKKRPYTIALLSFLAIQALFLGGSFIIPTFIQISLGYNAFIAGVVMVPGALISALLAPVAGRLLDRVGPQKPIIGGLTVACCGLLLLILACWQKSIWLLVLAHATYSIGTGFAYSNLMTAGMNSLAAAEYGDGSTIFNTLQQFIGAVATTIVATIMTVTQAHQSSITAGTNLGSLIGLACLFVLIFSALISCLGFFKKMQSK</sequence>
<dbReference type="Pfam" id="PF07690">
    <property type="entry name" value="MFS_1"/>
    <property type="match status" value="1"/>
</dbReference>
<keyword evidence="3 6" id="KW-0812">Transmembrane</keyword>
<feature type="transmembrane region" description="Helical" evidence="6">
    <location>
        <begin position="133"/>
        <end position="152"/>
    </location>
</feature>
<gene>
    <name evidence="8" type="primary">hsrA_1</name>
    <name evidence="8" type="ORF">WFA24289_00075</name>
</gene>
<dbReference type="PANTHER" id="PTHR42718:SF9">
    <property type="entry name" value="MAJOR FACILITATOR SUPERFAMILY MULTIDRUG TRANSPORTER MFSC"/>
    <property type="match status" value="1"/>
</dbReference>
<organism evidence="8 9">
    <name type="scientific">Periweissella fabaria</name>
    <dbReference type="NCBI Taxonomy" id="546157"/>
    <lineage>
        <taxon>Bacteria</taxon>
        <taxon>Bacillati</taxon>
        <taxon>Bacillota</taxon>
        <taxon>Bacilli</taxon>
        <taxon>Lactobacillales</taxon>
        <taxon>Lactobacillaceae</taxon>
        <taxon>Periweissella</taxon>
    </lineage>
</organism>
<feature type="transmembrane region" description="Helical" evidence="6">
    <location>
        <begin position="324"/>
        <end position="342"/>
    </location>
</feature>
<proteinExistence type="predicted"/>
<keyword evidence="9" id="KW-1185">Reference proteome</keyword>
<dbReference type="InterPro" id="IPR011701">
    <property type="entry name" value="MFS"/>
</dbReference>
<feature type="transmembrane region" description="Helical" evidence="6">
    <location>
        <begin position="105"/>
        <end position="126"/>
    </location>
</feature>
<evidence type="ECO:0000313" key="9">
    <source>
        <dbReference type="Proteomes" id="UP000789707"/>
    </source>
</evidence>
<name>A0ABM8Z3D6_9LACO</name>
<dbReference type="InterPro" id="IPR036259">
    <property type="entry name" value="MFS_trans_sf"/>
</dbReference>
<reference evidence="8 9" key="1">
    <citation type="submission" date="2021-11" db="EMBL/GenBank/DDBJ databases">
        <authorList>
            <person name="Depoorter E."/>
        </authorList>
    </citation>
    <scope>NUCLEOTIDE SEQUENCE [LARGE SCALE GENOMIC DNA]</scope>
    <source>
        <strain evidence="8 9">LMG 24289</strain>
    </source>
</reference>
<keyword evidence="5 6" id="KW-0472">Membrane</keyword>
<dbReference type="Gene3D" id="1.20.1720.10">
    <property type="entry name" value="Multidrug resistance protein D"/>
    <property type="match status" value="1"/>
</dbReference>
<evidence type="ECO:0000256" key="4">
    <source>
        <dbReference type="ARBA" id="ARBA00022989"/>
    </source>
</evidence>
<feature type="transmembrane region" description="Helical" evidence="6">
    <location>
        <begin position="426"/>
        <end position="448"/>
    </location>
</feature>
<dbReference type="CDD" id="cd17503">
    <property type="entry name" value="MFS_LmrB_MDR_like"/>
    <property type="match status" value="1"/>
</dbReference>
<protein>
    <submittedName>
        <fullName evidence="8">Transport protein HsrA</fullName>
    </submittedName>
</protein>
<dbReference type="Gene3D" id="1.20.1250.20">
    <property type="entry name" value="MFS general substrate transporter like domains"/>
    <property type="match status" value="1"/>
</dbReference>
<feature type="transmembrane region" description="Helical" evidence="6">
    <location>
        <begin position="197"/>
        <end position="214"/>
    </location>
</feature>
<evidence type="ECO:0000256" key="5">
    <source>
        <dbReference type="ARBA" id="ARBA00023136"/>
    </source>
</evidence>
<dbReference type="PANTHER" id="PTHR42718">
    <property type="entry name" value="MAJOR FACILITATOR SUPERFAMILY MULTIDRUG TRANSPORTER MFSC"/>
    <property type="match status" value="1"/>
</dbReference>
<dbReference type="PROSITE" id="PS50850">
    <property type="entry name" value="MFS"/>
    <property type="match status" value="1"/>
</dbReference>
<dbReference type="Proteomes" id="UP000789707">
    <property type="component" value="Unassembled WGS sequence"/>
</dbReference>